<dbReference type="Proteomes" id="UP001249945">
    <property type="component" value="Unassembled WGS sequence"/>
</dbReference>
<gene>
    <name evidence="5" type="ORF">MX635_12065</name>
</gene>
<organism evidence="5 6">
    <name type="scientific">Carnobacterium divergens</name>
    <name type="common">Lactobacillus divergens</name>
    <dbReference type="NCBI Taxonomy" id="2748"/>
    <lineage>
        <taxon>Bacteria</taxon>
        <taxon>Bacillati</taxon>
        <taxon>Bacillota</taxon>
        <taxon>Bacilli</taxon>
        <taxon>Lactobacillales</taxon>
        <taxon>Carnobacteriaceae</taxon>
        <taxon>Carnobacterium</taxon>
    </lineage>
</organism>
<evidence type="ECO:0000313" key="6">
    <source>
        <dbReference type="Proteomes" id="UP001249945"/>
    </source>
</evidence>
<proteinExistence type="predicted"/>
<keyword evidence="3" id="KW-1133">Transmembrane helix</keyword>
<accession>A0AAW8RG22</accession>
<dbReference type="InterPro" id="IPR007343">
    <property type="entry name" value="Uncharacterised_pept_Zn_put"/>
</dbReference>
<evidence type="ECO:0000256" key="1">
    <source>
        <dbReference type="ARBA" id="ARBA00004167"/>
    </source>
</evidence>
<keyword evidence="4" id="KW-0472">Membrane</keyword>
<dbReference type="PANTHER" id="PTHR30168">
    <property type="entry name" value="PUTATIVE MEMBRANE PROTEIN YPFJ"/>
    <property type="match status" value="1"/>
</dbReference>
<evidence type="ECO:0000313" key="5">
    <source>
        <dbReference type="EMBL" id="MDT1975133.1"/>
    </source>
</evidence>
<dbReference type="EMBL" id="JALRMR010000017">
    <property type="protein sequence ID" value="MDT1975133.1"/>
    <property type="molecule type" value="Genomic_DNA"/>
</dbReference>
<comment type="caution">
    <text evidence="5">The sequence shown here is derived from an EMBL/GenBank/DDBJ whole genome shotgun (WGS) entry which is preliminary data.</text>
</comment>
<dbReference type="RefSeq" id="WP_311780875.1">
    <property type="nucleotide sequence ID" value="NZ_JALRMR010000017.1"/>
</dbReference>
<protein>
    <submittedName>
        <fullName evidence="5">Neutral zinc metallopeptidase</fullName>
    </submittedName>
</protein>
<reference evidence="5" key="1">
    <citation type="submission" date="2022-04" db="EMBL/GenBank/DDBJ databases">
        <title>Draft genome sequences of lactic acid bacteria (LAB) strains involved in meat spoilage.</title>
        <authorList>
            <person name="Palevich N."/>
        </authorList>
    </citation>
    <scope>NUCLEOTIDE SEQUENCE</scope>
    <source>
        <strain evidence="5">9-14</strain>
    </source>
</reference>
<keyword evidence="2" id="KW-0812">Transmembrane</keyword>
<evidence type="ECO:0000256" key="2">
    <source>
        <dbReference type="ARBA" id="ARBA00022692"/>
    </source>
</evidence>
<dbReference type="GO" id="GO:0016020">
    <property type="term" value="C:membrane"/>
    <property type="evidence" value="ECO:0007669"/>
    <property type="project" value="UniProtKB-SubCell"/>
</dbReference>
<dbReference type="PANTHER" id="PTHR30168:SF0">
    <property type="entry name" value="INNER MEMBRANE PROTEIN"/>
    <property type="match status" value="1"/>
</dbReference>
<sequence length="169" mass="19197">MDKAYEILNQLNIEANDFFIANHGKLYLEAKLKIINNSIGTLCGRCDGSPFYCPLDGVIYISEQILNKLDKNRPIGLHLILAHELGHHIQNQNGKDYQMQIDMQKGKSRLASTKELELDADMIAGQLLSSLLTKKELDCCLEFYKSIKEDELHGTIEERMECFSMGAFL</sequence>
<evidence type="ECO:0000256" key="3">
    <source>
        <dbReference type="ARBA" id="ARBA00022989"/>
    </source>
</evidence>
<name>A0AAW8RG22_CARDV</name>
<dbReference type="AlphaFoldDB" id="A0AAW8RG22"/>
<evidence type="ECO:0000256" key="4">
    <source>
        <dbReference type="ARBA" id="ARBA00023136"/>
    </source>
</evidence>
<comment type="subcellular location">
    <subcellularLocation>
        <location evidence="1">Membrane</location>
        <topology evidence="1">Single-pass membrane protein</topology>
    </subcellularLocation>
</comment>
<dbReference type="Pfam" id="PF04228">
    <property type="entry name" value="Zn_peptidase"/>
    <property type="match status" value="1"/>
</dbReference>